<evidence type="ECO:0000256" key="1">
    <source>
        <dbReference type="SAM" id="Phobius"/>
    </source>
</evidence>
<proteinExistence type="predicted"/>
<keyword evidence="1" id="KW-1133">Transmembrane helix</keyword>
<dbReference type="AlphaFoldDB" id="A0A068L9G8"/>
<protein>
    <submittedName>
        <fullName evidence="2">Uncharacterized protein</fullName>
    </submittedName>
</protein>
<feature type="transmembrane region" description="Helical" evidence="1">
    <location>
        <begin position="46"/>
        <end position="69"/>
    </location>
</feature>
<evidence type="ECO:0000313" key="2">
    <source>
        <dbReference type="EMBL" id="AIE42614.1"/>
    </source>
</evidence>
<keyword evidence="1" id="KW-0812">Transmembrane</keyword>
<accession>A0A068L9G8</accession>
<organism evidence="2">
    <name type="scientific">Raphanus sativus</name>
    <name type="common">Radish</name>
    <name type="synonym">Raphanus raphanistrum var. sativus</name>
    <dbReference type="NCBI Taxonomy" id="3726"/>
    <lineage>
        <taxon>Eukaryota</taxon>
        <taxon>Viridiplantae</taxon>
        <taxon>Streptophyta</taxon>
        <taxon>Embryophyta</taxon>
        <taxon>Tracheophyta</taxon>
        <taxon>Spermatophyta</taxon>
        <taxon>Magnoliopsida</taxon>
        <taxon>eudicotyledons</taxon>
        <taxon>Gunneridae</taxon>
        <taxon>Pentapetalae</taxon>
        <taxon>rosids</taxon>
        <taxon>malvids</taxon>
        <taxon>Brassicales</taxon>
        <taxon>Brassicaceae</taxon>
        <taxon>Brassiceae</taxon>
        <taxon>Raphanus</taxon>
    </lineage>
</organism>
<reference evidence="2" key="1">
    <citation type="journal article" date="2014" name="Mitochondrial DNA">
        <title>The complete mitochondrial genome of cultivated radish WK10039 (Raphanus sativus L.).</title>
        <authorList>
            <person name="Jeong Y.M."/>
            <person name="Chung W.H."/>
            <person name="Choi A.Y."/>
            <person name="Mun J.H."/>
            <person name="Kim N."/>
            <person name="Yu H.J."/>
        </authorList>
    </citation>
    <scope>NUCLEOTIDE SEQUENCE</scope>
</reference>
<reference evidence="2" key="2">
    <citation type="submission" date="2014-04" db="EMBL/GenBank/DDBJ databases">
        <authorList>
            <person name="Jeong Y.-M."/>
            <person name="Chung W.-H."/>
            <person name="Mun J.-H."/>
            <person name="Kim N."/>
            <person name="Yu H.-J."/>
        </authorList>
    </citation>
    <scope>NUCLEOTIDE SEQUENCE</scope>
</reference>
<keyword evidence="1" id="KW-0472">Membrane</keyword>
<keyword evidence="2" id="KW-0496">Mitochondrion</keyword>
<geneLocation type="mitochondrion" evidence="2"/>
<dbReference type="EMBL" id="KJ716484">
    <property type="protein sequence ID" value="AIE42614.1"/>
    <property type="molecule type" value="Genomic_DNA"/>
</dbReference>
<name>A0A068L9G8_RAPSA</name>
<sequence length="102" mass="12381">MLYKAQLPFHFLCYRLLSFLLFKSIKDRRDLSFRLSRTSHLVCPSSLFMLLTLSFVLLLILVFVSWILVRALWNFPPLRHPHDAKSFSCARFFFFFFFFFKK</sequence>
<gene>
    <name evidence="2" type="ORF">RadishMT_p082</name>
</gene>